<evidence type="ECO:0000313" key="3">
    <source>
        <dbReference type="Proteomes" id="UP000792457"/>
    </source>
</evidence>
<feature type="compositionally biased region" description="Basic and acidic residues" evidence="1">
    <location>
        <begin position="380"/>
        <end position="390"/>
    </location>
</feature>
<reference evidence="2" key="2">
    <citation type="submission" date="2017-10" db="EMBL/GenBank/DDBJ databases">
        <title>Ladona fulva Genome sequencing and assembly.</title>
        <authorList>
            <person name="Murali S."/>
            <person name="Richards S."/>
            <person name="Bandaranaike D."/>
            <person name="Bellair M."/>
            <person name="Blankenburg K."/>
            <person name="Chao H."/>
            <person name="Dinh H."/>
            <person name="Doddapaneni H."/>
            <person name="Dugan-Rocha S."/>
            <person name="Elkadiri S."/>
            <person name="Gnanaolivu R."/>
            <person name="Hernandez B."/>
            <person name="Skinner E."/>
            <person name="Javaid M."/>
            <person name="Lee S."/>
            <person name="Li M."/>
            <person name="Ming W."/>
            <person name="Munidasa M."/>
            <person name="Muniz J."/>
            <person name="Nguyen L."/>
            <person name="Hughes D."/>
            <person name="Osuji N."/>
            <person name="Pu L.-L."/>
            <person name="Puazo M."/>
            <person name="Qu C."/>
            <person name="Quiroz J."/>
            <person name="Raj R."/>
            <person name="Weissenberger G."/>
            <person name="Xin Y."/>
            <person name="Zou X."/>
            <person name="Han Y."/>
            <person name="Worley K."/>
            <person name="Muzny D."/>
            <person name="Gibbs R."/>
        </authorList>
    </citation>
    <scope>NUCLEOTIDE SEQUENCE</scope>
    <source>
        <strain evidence="2">Sampled in the wild</strain>
    </source>
</reference>
<dbReference type="PANTHER" id="PTHR21586">
    <property type="entry name" value="TIPA"/>
    <property type="match status" value="1"/>
</dbReference>
<dbReference type="PANTHER" id="PTHR21586:SF0">
    <property type="entry name" value="PP2C-LIKE DOMAIN-CONTAINING PROTEIN CG9801"/>
    <property type="match status" value="1"/>
</dbReference>
<comment type="caution">
    <text evidence="2">The sequence shown here is derived from an EMBL/GenBank/DDBJ whole genome shotgun (WGS) entry which is preliminary data.</text>
</comment>
<evidence type="ECO:0000256" key="1">
    <source>
        <dbReference type="SAM" id="MobiDB-lite"/>
    </source>
</evidence>
<dbReference type="Proteomes" id="UP000792457">
    <property type="component" value="Unassembled WGS sequence"/>
</dbReference>
<feature type="region of interest" description="Disordered" evidence="1">
    <location>
        <begin position="371"/>
        <end position="402"/>
    </location>
</feature>
<dbReference type="InterPro" id="IPR053287">
    <property type="entry name" value="PP2C-like_domain"/>
</dbReference>
<organism evidence="2 3">
    <name type="scientific">Ladona fulva</name>
    <name type="common">Scarce chaser dragonfly</name>
    <name type="synonym">Libellula fulva</name>
    <dbReference type="NCBI Taxonomy" id="123851"/>
    <lineage>
        <taxon>Eukaryota</taxon>
        <taxon>Metazoa</taxon>
        <taxon>Ecdysozoa</taxon>
        <taxon>Arthropoda</taxon>
        <taxon>Hexapoda</taxon>
        <taxon>Insecta</taxon>
        <taxon>Pterygota</taxon>
        <taxon>Palaeoptera</taxon>
        <taxon>Odonata</taxon>
        <taxon>Epiprocta</taxon>
        <taxon>Anisoptera</taxon>
        <taxon>Libelluloidea</taxon>
        <taxon>Libellulidae</taxon>
        <taxon>Ladona</taxon>
    </lineage>
</organism>
<keyword evidence="3" id="KW-1185">Reference proteome</keyword>
<dbReference type="OrthoDB" id="2556847at2759"/>
<dbReference type="AlphaFoldDB" id="A0A8K0P682"/>
<dbReference type="EMBL" id="KZ308900">
    <property type="protein sequence ID" value="KAG8235341.1"/>
    <property type="molecule type" value="Genomic_DNA"/>
</dbReference>
<sequence>MQGCNDSICYLPLETAQKSAKSSVAAGSAILSDDELRREIAGVRGGWQRWNRKAYGIAKSLYERHPVSGRVAGSPVADAFAIVARKDSALLALADGVNWGPKAATAARAALHGSLRHLHVALYNPPTSNIGVKDTKVYFLALSAVIIWMACARFCINPSSEGKGESAKRSSRAGGGASSNRGESSIPTSKSTGNVVGETGPGRPKLPVVEAHQRHALTLLRMEDLLVNGVSGEGAPEKGLDAVDLCHRLVEFATRLTAAKRHILEDPELYVDEAEGLTGAPAKAEQRGRRRKVCERLASVPGKLDHASVVAYVVGEFTGEEEVVDASKATLCEEETELEEGEDKNGSEKLMSSSLTKETFLVQSDVLEGKEASVGKVPKSKKETAEKKEEDDVNGWVDKDGLTNVEDSINPVATELFETGL</sequence>
<feature type="region of interest" description="Disordered" evidence="1">
    <location>
        <begin position="160"/>
        <end position="206"/>
    </location>
</feature>
<evidence type="ECO:0000313" key="2">
    <source>
        <dbReference type="EMBL" id="KAG8235341.1"/>
    </source>
</evidence>
<protein>
    <submittedName>
        <fullName evidence="2">Uncharacterized protein</fullName>
    </submittedName>
</protein>
<name>A0A8K0P682_LADFU</name>
<proteinExistence type="predicted"/>
<gene>
    <name evidence="2" type="ORF">J437_LFUL015849</name>
</gene>
<accession>A0A8K0P682</accession>
<reference evidence="2" key="1">
    <citation type="submission" date="2013-04" db="EMBL/GenBank/DDBJ databases">
        <authorList>
            <person name="Qu J."/>
            <person name="Murali S.C."/>
            <person name="Bandaranaike D."/>
            <person name="Bellair M."/>
            <person name="Blankenburg K."/>
            <person name="Chao H."/>
            <person name="Dinh H."/>
            <person name="Doddapaneni H."/>
            <person name="Downs B."/>
            <person name="Dugan-Rocha S."/>
            <person name="Elkadiri S."/>
            <person name="Gnanaolivu R.D."/>
            <person name="Hernandez B."/>
            <person name="Javaid M."/>
            <person name="Jayaseelan J.C."/>
            <person name="Lee S."/>
            <person name="Li M."/>
            <person name="Ming W."/>
            <person name="Munidasa M."/>
            <person name="Muniz J."/>
            <person name="Nguyen L."/>
            <person name="Ongeri F."/>
            <person name="Osuji N."/>
            <person name="Pu L.-L."/>
            <person name="Puazo M."/>
            <person name="Qu C."/>
            <person name="Quiroz J."/>
            <person name="Raj R."/>
            <person name="Weissenberger G."/>
            <person name="Xin Y."/>
            <person name="Zou X."/>
            <person name="Han Y."/>
            <person name="Richards S."/>
            <person name="Worley K."/>
            <person name="Muzny D."/>
            <person name="Gibbs R."/>
        </authorList>
    </citation>
    <scope>NUCLEOTIDE SEQUENCE</scope>
    <source>
        <strain evidence="2">Sampled in the wild</strain>
    </source>
</reference>